<dbReference type="InterPro" id="IPR001173">
    <property type="entry name" value="Glyco_trans_2-like"/>
</dbReference>
<comment type="caution">
    <text evidence="2">The sequence shown here is derived from an EMBL/GenBank/DDBJ whole genome shotgun (WGS) entry which is preliminary data.</text>
</comment>
<feature type="domain" description="Glycosyltransferase 2-like" evidence="1">
    <location>
        <begin position="15"/>
        <end position="145"/>
    </location>
</feature>
<dbReference type="PATRIC" id="fig|29290.4.peg.8299"/>
<evidence type="ECO:0000313" key="3">
    <source>
        <dbReference type="Proteomes" id="UP000033423"/>
    </source>
</evidence>
<dbReference type="PANTHER" id="PTHR43685">
    <property type="entry name" value="GLYCOSYLTRANSFERASE"/>
    <property type="match status" value="1"/>
</dbReference>
<proteinExistence type="predicted"/>
<dbReference type="PANTHER" id="PTHR43685:SF11">
    <property type="entry name" value="GLYCOSYLTRANSFERASE TAGX-RELATED"/>
    <property type="match status" value="1"/>
</dbReference>
<dbReference type="AlphaFoldDB" id="A0A0F3GHV5"/>
<dbReference type="GO" id="GO:0016740">
    <property type="term" value="F:transferase activity"/>
    <property type="evidence" value="ECO:0007669"/>
    <property type="project" value="UniProtKB-KW"/>
</dbReference>
<dbReference type="Gene3D" id="3.90.550.10">
    <property type="entry name" value="Spore Coat Polysaccharide Biosynthesis Protein SpsA, Chain A"/>
    <property type="match status" value="2"/>
</dbReference>
<dbReference type="Pfam" id="PF00535">
    <property type="entry name" value="Glycos_transf_2"/>
    <property type="match status" value="1"/>
</dbReference>
<accession>A0A0F3GHV5</accession>
<dbReference type="SUPFAM" id="SSF53448">
    <property type="entry name" value="Nucleotide-diphospho-sugar transferases"/>
    <property type="match status" value="2"/>
</dbReference>
<gene>
    <name evidence="2" type="ORF">MBAV_006281</name>
</gene>
<dbReference type="InterPro" id="IPR050834">
    <property type="entry name" value="Glycosyltransf_2"/>
</dbReference>
<reference evidence="2 3" key="1">
    <citation type="submission" date="2015-02" db="EMBL/GenBank/DDBJ databases">
        <title>Single-cell genomics of uncultivated deep-branching MTB reveals a conserved set of magnetosome genes.</title>
        <authorList>
            <person name="Kolinko S."/>
            <person name="Richter M."/>
            <person name="Glockner F.O."/>
            <person name="Brachmann A."/>
            <person name="Schuler D."/>
        </authorList>
    </citation>
    <scope>NUCLEOTIDE SEQUENCE [LARGE SCALE GENOMIC DNA]</scope>
    <source>
        <strain evidence="2">TM-1</strain>
    </source>
</reference>
<dbReference type="EMBL" id="LACI01002655">
    <property type="protein sequence ID" value="KJU81525.1"/>
    <property type="molecule type" value="Genomic_DNA"/>
</dbReference>
<protein>
    <submittedName>
        <fullName evidence="2">Glycosyl transferase, family 2 domain protein</fullName>
        <ecNumber evidence="2">2.-.-.-</ecNumber>
    </submittedName>
</protein>
<dbReference type="CDD" id="cd06433">
    <property type="entry name" value="GT_2_WfgS_like"/>
    <property type="match status" value="1"/>
</dbReference>
<dbReference type="Proteomes" id="UP000033423">
    <property type="component" value="Unassembled WGS sequence"/>
</dbReference>
<evidence type="ECO:0000313" key="2">
    <source>
        <dbReference type="EMBL" id="KJU81525.1"/>
    </source>
</evidence>
<evidence type="ECO:0000259" key="1">
    <source>
        <dbReference type="Pfam" id="PF00535"/>
    </source>
</evidence>
<organism evidence="2 3">
    <name type="scientific">Candidatus Magnetobacterium bavaricum</name>
    <dbReference type="NCBI Taxonomy" id="29290"/>
    <lineage>
        <taxon>Bacteria</taxon>
        <taxon>Pseudomonadati</taxon>
        <taxon>Nitrospirota</taxon>
        <taxon>Thermodesulfovibrionia</taxon>
        <taxon>Thermodesulfovibrionales</taxon>
        <taxon>Candidatus Magnetobacteriaceae</taxon>
        <taxon>Candidatus Magnetobacterium</taxon>
    </lineage>
</organism>
<name>A0A0F3GHV5_9BACT</name>
<dbReference type="EC" id="2.-.-.-" evidence="2"/>
<sequence length="998" mass="113378">MNTVTQGANSLPRISVITPTLNQGRYIEHTIQSVIAQDYPNFEHIVIDGGSTDGTLDVLRRYPHLKWISEKDNGQADALNKGIARASGDIIAWINSDDYYCHNAFHTIAKTFEMNPLTNIVLGQTLYLFENTMSGYISRNRGLTFEEIIRYWDDFAIPSQPSVFFKAGILDETGLFDASLHYTMDFDMWLRMSLKHRFYFIPDVLVVYRFHDESKSGFANWSNFFPEYHATYMRHKNLSNILPDGPLVTLALPFIRKELEKSQWYLQKMKHTFYNLASQKVRDVEAIVITDTDEPERLLELTELPFPVRFIRVPTLDTDSFYRALTENARGFAIHCPSIEAAFDIDWFATALTYLLKNRDTDIHTTTPHHGAFSLSSGNNALTTMGIVTPDTHVMIRRDALKVPNPFEYPHYNTPLITFIVSAYGDVTQLLYLSLFSIYEHCVNHPYEVRILTEKGHSADYIRSICNATVFEAEGDDNRFRVLNDIANSATGKYLFFMSSTIVLTPSSVSEVLRTFAEHSHAGIVGTKTLSAAGVIDNAACVMLVGGLSLKYGQGKPRQDPDYKYLRDVDFFTLDFLAISRQVWSEVNGLDTLSCPVSLLDADLCFKVNRLGYGVLCQPEAEVFDYRPYESPQNEGILRKYDYRDFIRFKEKWRGQLKDSLFANSNNPWVLFLCHRLPLAQSSQLYTSHLPIQLFKKAGFNVAIHTEEVDVVQGHNWLNREGIKVFYNNVDFYEFTRDTALQFNVVWLEDRSIALYRSTIIRRLSGSLVLIYDATAMTSNEDKSGVFFRETNLSNLDKIQIARDRLIAKMVNIVYTCSNDYGCYMLSLNQQLRVRLTPAVDQGGECRDASPVIDIHDLLKVLSYRRTISEETAYGFAEILKLENAIKELASSGIKDIVDRCGQRPLYIWGAGIGGIQTRRILSSMGASTIAFLDKSPQKQLTTVDGLPVYDPVAVLKTPAHQQRPYVVIGSIYSSAISANLIELGYESEKDFAVNLLL</sequence>
<keyword evidence="2" id="KW-0808">Transferase</keyword>
<keyword evidence="3" id="KW-1185">Reference proteome</keyword>
<dbReference type="InterPro" id="IPR029044">
    <property type="entry name" value="Nucleotide-diphossugar_trans"/>
</dbReference>